<dbReference type="InterPro" id="IPR008969">
    <property type="entry name" value="CarboxyPept-like_regulatory"/>
</dbReference>
<keyword evidence="1" id="KW-0732">Signal</keyword>
<name>A0ABR9AN55_9BACT</name>
<feature type="chain" id="PRO_5045479542" description="Carboxypeptidase-like regulatory domain-containing protein" evidence="1">
    <location>
        <begin position="26"/>
        <end position="557"/>
    </location>
</feature>
<dbReference type="Proteomes" id="UP000647133">
    <property type="component" value="Unassembled WGS sequence"/>
</dbReference>
<evidence type="ECO:0000256" key="1">
    <source>
        <dbReference type="SAM" id="SignalP"/>
    </source>
</evidence>
<protein>
    <recommendedName>
        <fullName evidence="4">Carboxypeptidase-like regulatory domain-containing protein</fullName>
    </recommendedName>
</protein>
<proteinExistence type="predicted"/>
<gene>
    <name evidence="2" type="ORF">IFO69_09855</name>
</gene>
<evidence type="ECO:0000313" key="3">
    <source>
        <dbReference type="Proteomes" id="UP000647133"/>
    </source>
</evidence>
<dbReference type="EMBL" id="JACYTQ010000003">
    <property type="protein sequence ID" value="MBD8489049.1"/>
    <property type="molecule type" value="Genomic_DNA"/>
</dbReference>
<dbReference type="SUPFAM" id="SSF49464">
    <property type="entry name" value="Carboxypeptidase regulatory domain-like"/>
    <property type="match status" value="1"/>
</dbReference>
<reference evidence="2 3" key="1">
    <citation type="submission" date="2020-09" db="EMBL/GenBank/DDBJ databases">
        <title>Echinicola sp. CAU 1574 isolated from sand of Sido Beach.</title>
        <authorList>
            <person name="Kim W."/>
        </authorList>
    </citation>
    <scope>NUCLEOTIDE SEQUENCE [LARGE SCALE GENOMIC DNA]</scope>
    <source>
        <strain evidence="2 3">CAU 1574</strain>
    </source>
</reference>
<organism evidence="2 3">
    <name type="scientific">Echinicola arenosa</name>
    <dbReference type="NCBI Taxonomy" id="2774144"/>
    <lineage>
        <taxon>Bacteria</taxon>
        <taxon>Pseudomonadati</taxon>
        <taxon>Bacteroidota</taxon>
        <taxon>Cytophagia</taxon>
        <taxon>Cytophagales</taxon>
        <taxon>Cyclobacteriaceae</taxon>
        <taxon>Echinicola</taxon>
    </lineage>
</organism>
<keyword evidence="3" id="KW-1185">Reference proteome</keyword>
<accession>A0ABR9AN55</accession>
<evidence type="ECO:0000313" key="2">
    <source>
        <dbReference type="EMBL" id="MBD8489049.1"/>
    </source>
</evidence>
<evidence type="ECO:0008006" key="4">
    <source>
        <dbReference type="Google" id="ProtNLM"/>
    </source>
</evidence>
<feature type="signal peptide" evidence="1">
    <location>
        <begin position="1"/>
        <end position="25"/>
    </location>
</feature>
<comment type="caution">
    <text evidence="2">The sequence shown here is derived from an EMBL/GenBank/DDBJ whole genome shotgun (WGS) entry which is preliminary data.</text>
</comment>
<sequence length="557" mass="60836">MAVKRLSLGCLAFMLFFFNVNQLNAQGRLEDRISLDQVNDKSIGEILELSSKDRGFFFSYNSNLVPEDSLVNLPSYSGPIRGMLLKLLGSKYEFIETPGYIVIRYAPNKLYLDDSNETELGKNWLITGRVKDLSSDELIAFASVYDQRLLTSAVTDKNGYFELRVKNPDQSLMLTISKENYRDTTFMLLPTFDLSAKKKKGIFEYYGTSSENVEETFLGRMFIGFRQRMQGINLGGFFAEMPYQVSLVPGLSSHGMLNSQIINHVSLNVWGGYTAGVDGVELAGLFNINKKDVSFVQAAGLFNLVGGNQKGIQLSGLSNKVFGTATGFQATGLSNMTHEFEGFQVAGLFNQATDVKGIQIGGLFNWSSGDTGVQIAGLFNHAKNAKGMQLAGLFNVADSSSFPIGLVNLIKFGEKSFSFGIDELDVGSITMRTGGQHSYGLVGLGYHLRGSQRVSIDGGLGIHLIRTGGFALDSELAGRVSLGDINTTYNLATLRLIPAVNLHKHWRVFVAPSINYLFSEDAEETDIPGWGLGKPDYSDGVLGGYVGLSAGIQFVFI</sequence>